<dbReference type="InterPro" id="IPR012309">
    <property type="entry name" value="DNA_ligase_ATP-dep_C"/>
</dbReference>
<dbReference type="GO" id="GO:0006310">
    <property type="term" value="P:DNA recombination"/>
    <property type="evidence" value="ECO:0007669"/>
    <property type="project" value="InterPro"/>
</dbReference>
<evidence type="ECO:0000256" key="3">
    <source>
        <dbReference type="ARBA" id="ARBA00022598"/>
    </source>
</evidence>
<dbReference type="Gene3D" id="3.30.470.30">
    <property type="entry name" value="DNA ligase/mRNA capping enzyme"/>
    <property type="match status" value="1"/>
</dbReference>
<dbReference type="Gene3D" id="3.30.1490.70">
    <property type="match status" value="1"/>
</dbReference>
<dbReference type="Gene3D" id="2.40.50.140">
    <property type="entry name" value="Nucleic acid-binding proteins"/>
    <property type="match status" value="1"/>
</dbReference>
<dbReference type="SUPFAM" id="SSF50249">
    <property type="entry name" value="Nucleic acid-binding proteins"/>
    <property type="match status" value="1"/>
</dbReference>
<dbReference type="InterPro" id="IPR012310">
    <property type="entry name" value="DNA_ligase_ATP-dep_cent"/>
</dbReference>
<dbReference type="SUPFAM" id="SSF56091">
    <property type="entry name" value="DNA ligase/mRNA capping enzyme, catalytic domain"/>
    <property type="match status" value="1"/>
</dbReference>
<feature type="domain" description="ATP-dependent DNA ligase family profile" evidence="5">
    <location>
        <begin position="104"/>
        <end position="227"/>
    </location>
</feature>
<dbReference type="NCBIfam" id="TIGR02779">
    <property type="entry name" value="NHEJ_ligase_lig"/>
    <property type="match status" value="1"/>
</dbReference>
<evidence type="ECO:0000313" key="6">
    <source>
        <dbReference type="EMBL" id="HDD35821.1"/>
    </source>
</evidence>
<dbReference type="InterPro" id="IPR050191">
    <property type="entry name" value="ATP-dep_DNA_ligase"/>
</dbReference>
<dbReference type="Pfam" id="PF01068">
    <property type="entry name" value="DNA_ligase_A_M"/>
    <property type="match status" value="1"/>
</dbReference>
<dbReference type="AlphaFoldDB" id="A0A7V0IAT1"/>
<organism evidence="6">
    <name type="scientific">Desulfofervidus auxilii</name>
    <dbReference type="NCBI Taxonomy" id="1621989"/>
    <lineage>
        <taxon>Bacteria</taxon>
        <taxon>Pseudomonadati</taxon>
        <taxon>Thermodesulfobacteriota</taxon>
        <taxon>Candidatus Desulfofervidia</taxon>
        <taxon>Candidatus Desulfofervidales</taxon>
        <taxon>Candidatus Desulfofervidaceae</taxon>
        <taxon>Candidatus Desulfofervidus</taxon>
    </lineage>
</organism>
<dbReference type="EMBL" id="DQWQ01000152">
    <property type="protein sequence ID" value="HDD35821.1"/>
    <property type="molecule type" value="Genomic_DNA"/>
</dbReference>
<dbReference type="GO" id="GO:0006281">
    <property type="term" value="P:DNA repair"/>
    <property type="evidence" value="ECO:0007669"/>
    <property type="project" value="InterPro"/>
</dbReference>
<protein>
    <recommendedName>
        <fullName evidence="2">DNA ligase (ATP)</fullName>
        <ecNumber evidence="2">6.5.1.1</ecNumber>
    </recommendedName>
</protein>
<evidence type="ECO:0000256" key="4">
    <source>
        <dbReference type="ARBA" id="ARBA00034003"/>
    </source>
</evidence>
<dbReference type="InterPro" id="IPR014146">
    <property type="entry name" value="LigD_ligase_dom"/>
</dbReference>
<dbReference type="EC" id="6.5.1.1" evidence="2"/>
<dbReference type="PANTHER" id="PTHR45674:SF4">
    <property type="entry name" value="DNA LIGASE 1"/>
    <property type="match status" value="1"/>
</dbReference>
<dbReference type="CDD" id="cd07971">
    <property type="entry name" value="OBF_DNA_ligase_LigD"/>
    <property type="match status" value="1"/>
</dbReference>
<dbReference type="PANTHER" id="PTHR45674">
    <property type="entry name" value="DNA LIGASE 1/3 FAMILY MEMBER"/>
    <property type="match status" value="1"/>
</dbReference>
<dbReference type="GO" id="GO:0005524">
    <property type="term" value="F:ATP binding"/>
    <property type="evidence" value="ECO:0007669"/>
    <property type="project" value="InterPro"/>
</dbReference>
<dbReference type="InterPro" id="IPR012340">
    <property type="entry name" value="NA-bd_OB-fold"/>
</dbReference>
<comment type="catalytic activity">
    <reaction evidence="4">
        <text>ATP + (deoxyribonucleotide)n-3'-hydroxyl + 5'-phospho-(deoxyribonucleotide)m = (deoxyribonucleotide)n+m + AMP + diphosphate.</text>
        <dbReference type="EC" id="6.5.1.1"/>
    </reaction>
</comment>
<gene>
    <name evidence="6" type="ORF">ENF30_03360</name>
</gene>
<reference evidence="6" key="1">
    <citation type="journal article" date="2020" name="mSystems">
        <title>Genome- and Community-Level Interaction Insights into Carbon Utilization and Element Cycling Functions of Hydrothermarchaeota in Hydrothermal Sediment.</title>
        <authorList>
            <person name="Zhou Z."/>
            <person name="Liu Y."/>
            <person name="Xu W."/>
            <person name="Pan J."/>
            <person name="Luo Z.H."/>
            <person name="Li M."/>
        </authorList>
    </citation>
    <scope>NUCLEOTIDE SEQUENCE [LARGE SCALE GENOMIC DNA]</scope>
    <source>
        <strain evidence="6">HyVt-113</strain>
    </source>
</reference>
<comment type="similarity">
    <text evidence="1">Belongs to the ATP-dependent DNA ligase family.</text>
</comment>
<evidence type="ECO:0000256" key="1">
    <source>
        <dbReference type="ARBA" id="ARBA00007572"/>
    </source>
</evidence>
<dbReference type="Pfam" id="PF04679">
    <property type="entry name" value="DNA_ligase_A_C"/>
    <property type="match status" value="1"/>
</dbReference>
<dbReference type="CDD" id="cd07906">
    <property type="entry name" value="Adenylation_DNA_ligase_LigD_LigC"/>
    <property type="match status" value="1"/>
</dbReference>
<comment type="caution">
    <text evidence="6">The sequence shown here is derived from an EMBL/GenBank/DDBJ whole genome shotgun (WGS) entry which is preliminary data.</text>
</comment>
<accession>A0A7V0IAT1</accession>
<name>A0A7V0IAT1_DESA2</name>
<dbReference type="Proteomes" id="UP000885706">
    <property type="component" value="Unassembled WGS sequence"/>
</dbReference>
<keyword evidence="3 6" id="KW-0436">Ligase</keyword>
<sequence length="301" mass="34931">MLGEKISPMLAYSAEPFDSKKHIFEIKWDGSRCILFSDNGKIRLQNRRLMNITYRYPELKQIAQCIKAKNAIFDGELVVLKDGKPDFNLLQHREHATDPMKITLLSKDLPATYMVFDILFLNNKKCIKRPLMERKELLRQSIKESAHLVESRFIEEKGISFFKRVREKGLEGIMAKAKHSPYLIGKRSRYWLKIKPKHSAICYIVGYTEGKGERKGLIGALVLATRENGKWKYRGKVGSGFSEEEMNLLLSKLKKIETKSSFVKAPLKAIHWVRPVFQCEISFQEMTKRGCFRSPVFLRLI</sequence>
<proteinExistence type="inferred from homology"/>
<evidence type="ECO:0000256" key="2">
    <source>
        <dbReference type="ARBA" id="ARBA00012727"/>
    </source>
</evidence>
<dbReference type="PROSITE" id="PS50160">
    <property type="entry name" value="DNA_LIGASE_A3"/>
    <property type="match status" value="1"/>
</dbReference>
<evidence type="ECO:0000259" key="5">
    <source>
        <dbReference type="PROSITE" id="PS50160"/>
    </source>
</evidence>
<dbReference type="GO" id="GO:0003910">
    <property type="term" value="F:DNA ligase (ATP) activity"/>
    <property type="evidence" value="ECO:0007669"/>
    <property type="project" value="UniProtKB-EC"/>
</dbReference>